<comment type="caution">
    <text evidence="7">The sequence shown here is derived from an EMBL/GenBank/DDBJ whole genome shotgun (WGS) entry which is preliminary data.</text>
</comment>
<protein>
    <recommendedName>
        <fullName evidence="9">Pentacotripeptide-repeat region of PRORP domain-containing protein</fullName>
    </recommendedName>
</protein>
<feature type="compositionally biased region" description="Polar residues" evidence="6">
    <location>
        <begin position="1285"/>
        <end position="1295"/>
    </location>
</feature>
<dbReference type="InterPro" id="IPR002885">
    <property type="entry name" value="PPR_rpt"/>
</dbReference>
<reference evidence="7" key="1">
    <citation type="submission" date="2020-02" db="EMBL/GenBank/DDBJ databases">
        <authorList>
            <person name="Palmer J.M."/>
        </authorList>
    </citation>
    <scope>NUCLEOTIDE SEQUENCE</scope>
    <source>
        <strain evidence="7">EPUS1.4</strain>
        <tissue evidence="7">Thallus</tissue>
    </source>
</reference>
<feature type="region of interest" description="Disordered" evidence="6">
    <location>
        <begin position="1399"/>
        <end position="1456"/>
    </location>
</feature>
<evidence type="ECO:0000256" key="3">
    <source>
        <dbReference type="ARBA" id="ARBA00044493"/>
    </source>
</evidence>
<comment type="function">
    <text evidence="3">Regulates mitochondrial small subunit maturation by controlling 15S rRNA 5'-end processing. Localizes to the 5' precursor of the 15S rRNA in a position that is subsequently occupied by mS47 in the mature yeast mtSSU. Uses structure and sequence-specific RNA recognition, binding to a single-stranded region of the precursor and specifically recognizing bases -6 to -1. The exchange of Ccm1 for mS47 is coupled to the irreversible removal of precursor rRNA that is accompanied by conformational changes of the mitoribosomal proteins uS5m and mS26. These conformational changes signal completion of 5'-end rRNA processing through protection of the mature 5'-end of the 15S rRNA and stabilization of mS47. The removal of the 5' precursor together with the dissociation of Ccm1 may be catalyzed by the 5'-3' exoribonuclease Pet127. Involved in the specific removal of group I introns in mitochondrial encoded transcripts.</text>
</comment>
<sequence length="1456" mass="164458">MLEQATTCAEPAVNLLLRRIEKPIRSKRVLPLSFWRYGAENTPTPVWWPAYLQDVRTISLAQSRARVPPSDASELINSGINTSLYRIALSADQRQRYDSHGGTFDSSHRLRIYKRTFSISYQDQGQTSTASGKIEEAKDDYSQQSTSEVYKSPVAGTNHHDNESTGEEVPYSGGPVNVPLLDQQLPPLESLRALMGSDEKEAYDKAWQLFIRAGGEAGLAGEVLEYLSTSDHRIDLDHALAAYNLIAAPERVLAHYQAAVKAACCRKKHRLAMKIHNEAIKRGFHTEVTSTFLAFLTRNGLWEMAAQVWKRLPESQRDAAKPGNRGLWQELDQDTSLPEKLQQLMDTLEQDAAIFSSDRSKVLGLSVQVLYRIFSSSEIMVNITGSGMLALLDRFFHLDLLQPQHYFSGIQTLNKMVGFRNRHQLATLLYRNLDYRFPKVRFPRTLLGSLIAILCGSEGDHVASRVILRRFATDWGQPDRLAYQKVLSACARNGDSVNVSEVFAEFCNDYGRPKDMAFITPLLYVFARNGNVHETKKQFDRLHSHFAVEPDVYCWNILLTAYARARDNDGAFQQYQNMKRAGLKPDQYTYSILMGIFARSGDIEALHQLVEAAKQQSISGTSAMVDSLVHAYCLNDQVEDAEALVEAATQLRLERAPTRMWNTLLRYHAFRADTGAVLRTQERMTELSIAPDGMTYAALMQALVNTGRTQDAAAILRSLHFSNSVTATVFHYSIVLYGYAMEKNRDMVAVIYSEMLERFPRIGLSARLSCLRSSAHRDATLTQARLNQALRGKPMSKGLRLSRTLDFLAQIWLEINQSDLLTEDPQPGLRRQTPAEAFPSVYMEFVIGAFARSGALEKADKLIREYQAFVDKSHGSKTSSAQSFQLLTAIMSILVQQKRFAAVDSYWNKALSMAKSMGRPRTLDLSDPVLQTDMSTPAPTRPSAGDISFDVSTPISGNQITSPFLDRGEIRIVAAHRYSLAGPLTQYMHSLSAQRLLADLPPLVRRLEEMGFSLSSKNWNHYVQVLSYSNDPSLQMLAFRVFEEKLLPNMPSWHLMKRSKWSKQKIVDGSGDLVLEEPVQRKLIERFRPYILVPTYWTMVYLGLALMKSQHRGLQGQALGLDVLRSQAPGTVRAVSRMPYLREKAQGLLLRGRTLQGDPQKRPRKQPKVDRAGLRGSRSPLDHIPGDFPLDELDKMLKRDKIQSTEPPEEEQRSPPPSIEQISGEIQRSPLMLEAAGRYEREPEFSRRVRAGEQDQLRMLAQMREDAAQPQLMMDDKRGEPSFTASLLSQHKTPATKSITKSSEKEKQVLQLAERKRAVPRSPDSNDASDIRPAALLSAARRPKAAERLQLLRRRKWGRPLVAKSIAAFQRGIRRKVKIAMTAYQSRLRIPNRLRRAFTKNRTARSIRSEARRSRRADRRRQAMSEDEEESGDNMEEPDGKASEDIESESPARPGS</sequence>
<feature type="region of interest" description="Disordered" evidence="6">
    <location>
        <begin position="1202"/>
        <end position="1227"/>
    </location>
</feature>
<feature type="region of interest" description="Disordered" evidence="6">
    <location>
        <begin position="1285"/>
        <end position="1333"/>
    </location>
</feature>
<accession>A0A8H7E778</accession>
<dbReference type="PANTHER" id="PTHR47447:SF17">
    <property type="entry name" value="OS12G0638900 PROTEIN"/>
    <property type="match status" value="1"/>
</dbReference>
<dbReference type="Gene3D" id="1.25.40.10">
    <property type="entry name" value="Tetratricopeptide repeat domain"/>
    <property type="match status" value="2"/>
</dbReference>
<dbReference type="Pfam" id="PF13041">
    <property type="entry name" value="PPR_2"/>
    <property type="match status" value="1"/>
</dbReference>
<evidence type="ECO:0000313" key="8">
    <source>
        <dbReference type="Proteomes" id="UP000606974"/>
    </source>
</evidence>
<dbReference type="PANTHER" id="PTHR47447">
    <property type="entry name" value="OS03G0856100 PROTEIN"/>
    <property type="match status" value="1"/>
</dbReference>
<evidence type="ECO:0000256" key="4">
    <source>
        <dbReference type="ARBA" id="ARBA00044511"/>
    </source>
</evidence>
<feature type="repeat" description="PPR" evidence="5">
    <location>
        <begin position="551"/>
        <end position="585"/>
    </location>
</feature>
<comment type="subunit">
    <text evidence="4">Binds to mitochondrial small subunit 15S rRNA.</text>
</comment>
<keyword evidence="8" id="KW-1185">Reference proteome</keyword>
<keyword evidence="2" id="KW-0677">Repeat</keyword>
<evidence type="ECO:0000256" key="5">
    <source>
        <dbReference type="PROSITE-ProRule" id="PRU00708"/>
    </source>
</evidence>
<evidence type="ECO:0000256" key="6">
    <source>
        <dbReference type="SAM" id="MobiDB-lite"/>
    </source>
</evidence>
<dbReference type="InterPro" id="IPR011990">
    <property type="entry name" value="TPR-like_helical_dom_sf"/>
</dbReference>
<evidence type="ECO:0000256" key="1">
    <source>
        <dbReference type="ARBA" id="ARBA00006192"/>
    </source>
</evidence>
<feature type="compositionally biased region" description="Basic and acidic residues" evidence="6">
    <location>
        <begin position="1302"/>
        <end position="1317"/>
    </location>
</feature>
<name>A0A8H7E778_9EURO</name>
<comment type="similarity">
    <text evidence="1">Belongs to the CCM1 family.</text>
</comment>
<organism evidence="7 8">
    <name type="scientific">Endocarpon pusillum</name>
    <dbReference type="NCBI Taxonomy" id="364733"/>
    <lineage>
        <taxon>Eukaryota</taxon>
        <taxon>Fungi</taxon>
        <taxon>Dikarya</taxon>
        <taxon>Ascomycota</taxon>
        <taxon>Pezizomycotina</taxon>
        <taxon>Eurotiomycetes</taxon>
        <taxon>Chaetothyriomycetidae</taxon>
        <taxon>Verrucariales</taxon>
        <taxon>Verrucariaceae</taxon>
        <taxon>Endocarpon</taxon>
    </lineage>
</organism>
<gene>
    <name evidence="7" type="ORF">GJ744_008004</name>
</gene>
<evidence type="ECO:0000313" key="7">
    <source>
        <dbReference type="EMBL" id="KAF7509441.1"/>
    </source>
</evidence>
<dbReference type="EMBL" id="JAACFV010000041">
    <property type="protein sequence ID" value="KAF7509441.1"/>
    <property type="molecule type" value="Genomic_DNA"/>
</dbReference>
<dbReference type="PROSITE" id="PS51375">
    <property type="entry name" value="PPR"/>
    <property type="match status" value="1"/>
</dbReference>
<feature type="compositionally biased region" description="Acidic residues" evidence="6">
    <location>
        <begin position="1425"/>
        <end position="1437"/>
    </location>
</feature>
<feature type="region of interest" description="Disordered" evidence="6">
    <location>
        <begin position="1151"/>
        <end position="1190"/>
    </location>
</feature>
<dbReference type="NCBIfam" id="TIGR00756">
    <property type="entry name" value="PPR"/>
    <property type="match status" value="1"/>
</dbReference>
<feature type="region of interest" description="Disordered" evidence="6">
    <location>
        <begin position="124"/>
        <end position="172"/>
    </location>
</feature>
<proteinExistence type="inferred from homology"/>
<dbReference type="OrthoDB" id="1882346at2759"/>
<dbReference type="Proteomes" id="UP000606974">
    <property type="component" value="Unassembled WGS sequence"/>
</dbReference>
<evidence type="ECO:0000256" key="2">
    <source>
        <dbReference type="ARBA" id="ARBA00022737"/>
    </source>
</evidence>
<evidence type="ECO:0008006" key="9">
    <source>
        <dbReference type="Google" id="ProtNLM"/>
    </source>
</evidence>